<evidence type="ECO:0000256" key="1">
    <source>
        <dbReference type="SAM" id="MobiDB-lite"/>
    </source>
</evidence>
<sequence length="210" mass="23755">MDQYFIIPGLGYYDMSSPISFKFLPLHSWLKLKVSVNAREKERFGEKEQGKKTYNTRDSLVVTDPTTSLALTGLSMGERTGSRVFQWVWSIVEMVFTLKEIPSGRRLKALMKDVHRESQQRAKQNMNLESIYKGETSIVVCLFQPTLEGTPWGRMMSSIIESVDMLCVTFPRTLICTSPVAAPRDAKDKTIGGDDRLQRGGRSDCCDEQG</sequence>
<evidence type="ECO:0000313" key="3">
    <source>
        <dbReference type="Proteomes" id="UP001281003"/>
    </source>
</evidence>
<name>A0AAE0PD45_SORBR</name>
<protein>
    <submittedName>
        <fullName evidence="2">Uncharacterized protein</fullName>
    </submittedName>
</protein>
<keyword evidence="3" id="KW-1185">Reference proteome</keyword>
<dbReference type="Proteomes" id="UP001281003">
    <property type="component" value="Unassembled WGS sequence"/>
</dbReference>
<evidence type="ECO:0000313" key="2">
    <source>
        <dbReference type="EMBL" id="KAK3397738.1"/>
    </source>
</evidence>
<dbReference type="AlphaFoldDB" id="A0AAE0PD45"/>
<accession>A0AAE0PD45</accession>
<reference evidence="2" key="1">
    <citation type="journal article" date="2023" name="Mol. Phylogenet. Evol.">
        <title>Genome-scale phylogeny and comparative genomics of the fungal order Sordariales.</title>
        <authorList>
            <person name="Hensen N."/>
            <person name="Bonometti L."/>
            <person name="Westerberg I."/>
            <person name="Brannstrom I.O."/>
            <person name="Guillou S."/>
            <person name="Cros-Aarteil S."/>
            <person name="Calhoun S."/>
            <person name="Haridas S."/>
            <person name="Kuo A."/>
            <person name="Mondo S."/>
            <person name="Pangilinan J."/>
            <person name="Riley R."/>
            <person name="LaButti K."/>
            <person name="Andreopoulos B."/>
            <person name="Lipzen A."/>
            <person name="Chen C."/>
            <person name="Yan M."/>
            <person name="Daum C."/>
            <person name="Ng V."/>
            <person name="Clum A."/>
            <person name="Steindorff A."/>
            <person name="Ohm R.A."/>
            <person name="Martin F."/>
            <person name="Silar P."/>
            <person name="Natvig D.O."/>
            <person name="Lalanne C."/>
            <person name="Gautier V."/>
            <person name="Ament-Velasquez S.L."/>
            <person name="Kruys A."/>
            <person name="Hutchinson M.I."/>
            <person name="Powell A.J."/>
            <person name="Barry K."/>
            <person name="Miller A.N."/>
            <person name="Grigoriev I.V."/>
            <person name="Debuchy R."/>
            <person name="Gladieux P."/>
            <person name="Hiltunen Thoren M."/>
            <person name="Johannesson H."/>
        </authorList>
    </citation>
    <scope>NUCLEOTIDE SEQUENCE</scope>
    <source>
        <strain evidence="2">FGSC 1904</strain>
    </source>
</reference>
<feature type="region of interest" description="Disordered" evidence="1">
    <location>
        <begin position="184"/>
        <end position="210"/>
    </location>
</feature>
<reference evidence="2" key="2">
    <citation type="submission" date="2023-07" db="EMBL/GenBank/DDBJ databases">
        <authorList>
            <consortium name="Lawrence Berkeley National Laboratory"/>
            <person name="Haridas S."/>
            <person name="Hensen N."/>
            <person name="Bonometti L."/>
            <person name="Westerberg I."/>
            <person name="Brannstrom I.O."/>
            <person name="Guillou S."/>
            <person name="Cros-Aarteil S."/>
            <person name="Calhoun S."/>
            <person name="Kuo A."/>
            <person name="Mondo S."/>
            <person name="Pangilinan J."/>
            <person name="Riley R."/>
            <person name="LaButti K."/>
            <person name="Andreopoulos B."/>
            <person name="Lipzen A."/>
            <person name="Chen C."/>
            <person name="Yanf M."/>
            <person name="Daum C."/>
            <person name="Ng V."/>
            <person name="Clum A."/>
            <person name="Steindorff A."/>
            <person name="Ohm R."/>
            <person name="Martin F."/>
            <person name="Silar P."/>
            <person name="Natvig D."/>
            <person name="Lalanne C."/>
            <person name="Gautier V."/>
            <person name="Ament-velasquez S.L."/>
            <person name="Kruys A."/>
            <person name="Hutchinson M.I."/>
            <person name="Powell A.J."/>
            <person name="Barry K."/>
            <person name="Miller A.N."/>
            <person name="Grigoriev I.V."/>
            <person name="Debuchy R."/>
            <person name="Gladieux P."/>
            <person name="Thoren M.H."/>
            <person name="Johannesson H."/>
        </authorList>
    </citation>
    <scope>NUCLEOTIDE SEQUENCE</scope>
    <source>
        <strain evidence="2">FGSC 1904</strain>
    </source>
</reference>
<gene>
    <name evidence="2" type="ORF">B0T20DRAFT_393547</name>
</gene>
<proteinExistence type="predicted"/>
<dbReference type="EMBL" id="JAUTDP010000007">
    <property type="protein sequence ID" value="KAK3397738.1"/>
    <property type="molecule type" value="Genomic_DNA"/>
</dbReference>
<comment type="caution">
    <text evidence="2">The sequence shown here is derived from an EMBL/GenBank/DDBJ whole genome shotgun (WGS) entry which is preliminary data.</text>
</comment>
<organism evidence="2 3">
    <name type="scientific">Sordaria brevicollis</name>
    <dbReference type="NCBI Taxonomy" id="83679"/>
    <lineage>
        <taxon>Eukaryota</taxon>
        <taxon>Fungi</taxon>
        <taxon>Dikarya</taxon>
        <taxon>Ascomycota</taxon>
        <taxon>Pezizomycotina</taxon>
        <taxon>Sordariomycetes</taxon>
        <taxon>Sordariomycetidae</taxon>
        <taxon>Sordariales</taxon>
        <taxon>Sordariaceae</taxon>
        <taxon>Sordaria</taxon>
    </lineage>
</organism>